<dbReference type="InterPro" id="IPR058586">
    <property type="entry name" value="Ajm-1"/>
</dbReference>
<reference evidence="8" key="1">
    <citation type="submission" date="2025-08" db="UniProtKB">
        <authorList>
            <consortium name="RefSeq"/>
        </authorList>
    </citation>
    <scope>IDENTIFICATION</scope>
    <source>
        <tissue evidence="8">Muscle</tissue>
    </source>
</reference>
<keyword evidence="2" id="KW-0863">Zinc-finger</keyword>
<evidence type="ECO:0000313" key="7">
    <source>
        <dbReference type="Proteomes" id="UP000694941"/>
    </source>
</evidence>
<feature type="domain" description="Apical junction molecule ajm1 alpha/beta" evidence="6">
    <location>
        <begin position="203"/>
        <end position="314"/>
    </location>
</feature>
<keyword evidence="7" id="KW-1185">Reference proteome</keyword>
<feature type="compositionally biased region" description="Polar residues" evidence="4">
    <location>
        <begin position="93"/>
        <end position="103"/>
    </location>
</feature>
<feature type="compositionally biased region" description="Basic and acidic residues" evidence="4">
    <location>
        <begin position="76"/>
        <end position="92"/>
    </location>
</feature>
<gene>
    <name evidence="8" type="primary">LOC106471674</name>
</gene>
<feature type="region of interest" description="Disordered" evidence="4">
    <location>
        <begin position="1"/>
        <end position="30"/>
    </location>
</feature>
<dbReference type="Proteomes" id="UP000694941">
    <property type="component" value="Unplaced"/>
</dbReference>
<accession>A0ABM1BSD9</accession>
<evidence type="ECO:0000256" key="2">
    <source>
        <dbReference type="ARBA" id="ARBA00022771"/>
    </source>
</evidence>
<evidence type="ECO:0000256" key="4">
    <source>
        <dbReference type="SAM" id="MobiDB-lite"/>
    </source>
</evidence>
<organism evidence="7 8">
    <name type="scientific">Limulus polyphemus</name>
    <name type="common">Atlantic horseshoe crab</name>
    <dbReference type="NCBI Taxonomy" id="6850"/>
    <lineage>
        <taxon>Eukaryota</taxon>
        <taxon>Metazoa</taxon>
        <taxon>Ecdysozoa</taxon>
        <taxon>Arthropoda</taxon>
        <taxon>Chelicerata</taxon>
        <taxon>Merostomata</taxon>
        <taxon>Xiphosura</taxon>
        <taxon>Limulidae</taxon>
        <taxon>Limulus</taxon>
    </lineage>
</organism>
<evidence type="ECO:0000256" key="1">
    <source>
        <dbReference type="ARBA" id="ARBA00022723"/>
    </source>
</evidence>
<evidence type="ECO:0000259" key="6">
    <source>
        <dbReference type="Pfam" id="PF26649"/>
    </source>
</evidence>
<dbReference type="PANTHER" id="PTHR21517:SF3">
    <property type="entry name" value="APICAL JUNCTION COMPONENT 1 HOMOLOG"/>
    <property type="match status" value="1"/>
</dbReference>
<dbReference type="Pfam" id="PF01753">
    <property type="entry name" value="zf-MYND"/>
    <property type="match status" value="1"/>
</dbReference>
<evidence type="ECO:0000259" key="5">
    <source>
        <dbReference type="Pfam" id="PF01753"/>
    </source>
</evidence>
<dbReference type="SUPFAM" id="SSF144232">
    <property type="entry name" value="HIT/MYND zinc finger-like"/>
    <property type="match status" value="1"/>
</dbReference>
<dbReference type="RefSeq" id="XP_013787745.2">
    <property type="nucleotide sequence ID" value="XM_013932291.2"/>
</dbReference>
<keyword evidence="1" id="KW-0479">Metal-binding</keyword>
<dbReference type="InterPro" id="IPR002893">
    <property type="entry name" value="Znf_MYND"/>
</dbReference>
<dbReference type="CDD" id="cd20335">
    <property type="entry name" value="BRcat_RBR"/>
    <property type="match status" value="1"/>
</dbReference>
<sequence length="448" mass="51036">MVCEGRTLHSTDWSEMTDTRKNSRIDTTSSTTVLSGREVQRELPTRRLSNTGIQRPVITEKKAASSFSAAFEGDHFSKDTLPKKKDPIDNKKSSPTLKPVTTQHQRQYFQESTEETQVISCSSSLDPTNQTSALIVSTDKEISQYESPQRQEKVTCNRPKCSKVLPAEVARTKLRMCPNCYTYYCSRHCRKVHWDHHKNQCPYTKITNVCQQILAKVRQDPVSRRNLSVCARRGYLSRGRGAVKLVFYTTDDAVDFMCKGWGSTRGQNIYIPRCEIVPQEMGTEVYTHIRSLCDRYNPGKKFVLLAAVRITQEMSSGAGALVEREIITRGTKLQLVPPQPEDDLQTVLFAIAKGPGSDLTQRHQECEAVKRHLQERGINFATEFPEIFAKIKQFVQGGEAFVPFSAFLTDQRTRKMFMCIISPWADAEIFQNISAKETINKSRRLWML</sequence>
<evidence type="ECO:0000313" key="8">
    <source>
        <dbReference type="RefSeq" id="XP_013787745.2"/>
    </source>
</evidence>
<dbReference type="PANTHER" id="PTHR21517">
    <property type="entry name" value="APICAL JUNCTION COMPONENT 1 HOMOLOG"/>
    <property type="match status" value="1"/>
</dbReference>
<dbReference type="Gene3D" id="6.10.140.2220">
    <property type="match status" value="1"/>
</dbReference>
<protein>
    <submittedName>
        <fullName evidence="8">Uncharacterized protein C9orf172 homolog</fullName>
    </submittedName>
</protein>
<feature type="region of interest" description="Disordered" evidence="4">
    <location>
        <begin position="76"/>
        <end position="103"/>
    </location>
</feature>
<dbReference type="Pfam" id="PF26649">
    <property type="entry name" value="Ajm-1"/>
    <property type="match status" value="1"/>
</dbReference>
<dbReference type="InterPro" id="IPR038825">
    <property type="entry name" value="Apical_junction"/>
</dbReference>
<evidence type="ECO:0000256" key="3">
    <source>
        <dbReference type="ARBA" id="ARBA00022833"/>
    </source>
</evidence>
<name>A0ABM1BSD9_LIMPO</name>
<feature type="domain" description="MYND-type" evidence="5">
    <location>
        <begin position="161"/>
        <end position="201"/>
    </location>
</feature>
<proteinExistence type="predicted"/>
<keyword evidence="3" id="KW-0862">Zinc</keyword>
<dbReference type="GeneID" id="106471674"/>